<evidence type="ECO:0000313" key="4">
    <source>
        <dbReference type="Proteomes" id="UP000271426"/>
    </source>
</evidence>
<dbReference type="RefSeq" id="WP_123959743.1">
    <property type="nucleotide sequence ID" value="NZ_CP033898.1"/>
</dbReference>
<dbReference type="OrthoDB" id="9812611at2"/>
<dbReference type="Pfam" id="PF08346">
    <property type="entry name" value="AntA"/>
    <property type="match status" value="1"/>
</dbReference>
<gene>
    <name evidence="3" type="ORF">CPPEL_03045</name>
</gene>
<keyword evidence="4" id="KW-1185">Reference proteome</keyword>
<dbReference type="PANTHER" id="PTHR36180:SF1">
    <property type="entry name" value="ANTA_ANTB ANTIREPRESSOR DOMAIN-CONTAINING PROTEIN"/>
    <property type="match status" value="1"/>
</dbReference>
<evidence type="ECO:0000259" key="2">
    <source>
        <dbReference type="Pfam" id="PF08346"/>
    </source>
</evidence>
<dbReference type="Proteomes" id="UP000271426">
    <property type="component" value="Chromosome"/>
</dbReference>
<dbReference type="PANTHER" id="PTHR36180">
    <property type="entry name" value="DNA-BINDING PROTEIN-RELATED-RELATED"/>
    <property type="match status" value="1"/>
</dbReference>
<reference evidence="3 4" key="1">
    <citation type="submission" date="2018-11" db="EMBL/GenBank/DDBJ databases">
        <authorList>
            <person name="Kleinhagauer T."/>
            <person name="Glaeser S.P."/>
            <person name="Spergser J."/>
            <person name="Ruckert C."/>
            <person name="Kaempfer P."/>
            <person name="Busse H.-J."/>
        </authorList>
    </citation>
    <scope>NUCLEOTIDE SEQUENCE [LARGE SCALE GENOMIC DNA]</scope>
    <source>
        <strain evidence="3 4">812CH</strain>
    </source>
</reference>
<dbReference type="GO" id="GO:0003677">
    <property type="term" value="F:DNA binding"/>
    <property type="evidence" value="ECO:0007669"/>
    <property type="project" value="InterPro"/>
</dbReference>
<evidence type="ECO:0000259" key="1">
    <source>
        <dbReference type="Pfam" id="PF03374"/>
    </source>
</evidence>
<dbReference type="KEGG" id="cpso:CPPEL_03045"/>
<protein>
    <submittedName>
        <fullName evidence="3">Phage antirepressor protein KilAC domain protein</fullName>
    </submittedName>
</protein>
<feature type="domain" description="AntA/AntB antirepressor" evidence="2">
    <location>
        <begin position="17"/>
        <end position="86"/>
    </location>
</feature>
<accession>A0A3G6IX85</accession>
<sequence>MNNLIPIQHHDNGVQAVMGRDLHAFLEVGAEYRHWFPRMVAYGFEEVKDYAVKNDRVQDSLGRQREALNHVISLDMAKEISMIQRTDKGKQARQYFIECEKRAKASPFDPATLTRAEILQIALNAEEERLALEAKNKELEPKAEAYDTFLDASGKYSVGAVAKMLGKGQNWLFRELRNRGVLITKGAMRNTPYSQYMHHFEVLPHNYERKDGTQGTSYTTYVQPSGIDFIRKKLGLQTIDPLPTSYAA</sequence>
<evidence type="ECO:0000313" key="3">
    <source>
        <dbReference type="EMBL" id="AZA08740.1"/>
    </source>
</evidence>
<dbReference type="EMBL" id="CP033898">
    <property type="protein sequence ID" value="AZA08740.1"/>
    <property type="molecule type" value="Genomic_DNA"/>
</dbReference>
<dbReference type="InterPro" id="IPR013557">
    <property type="entry name" value="AntA/B_antirep"/>
</dbReference>
<name>A0A3G6IX85_9CORY</name>
<proteinExistence type="predicted"/>
<dbReference type="AlphaFoldDB" id="A0A3G6IX85"/>
<organism evidence="3 4">
    <name type="scientific">Corynebacterium pseudopelargi</name>
    <dbReference type="NCBI Taxonomy" id="2080757"/>
    <lineage>
        <taxon>Bacteria</taxon>
        <taxon>Bacillati</taxon>
        <taxon>Actinomycetota</taxon>
        <taxon>Actinomycetes</taxon>
        <taxon>Mycobacteriales</taxon>
        <taxon>Corynebacteriaceae</taxon>
        <taxon>Corynebacterium</taxon>
    </lineage>
</organism>
<dbReference type="InterPro" id="IPR005039">
    <property type="entry name" value="Ant_C"/>
</dbReference>
<feature type="domain" description="Antirepressor protein C-terminal" evidence="1">
    <location>
        <begin position="133"/>
        <end position="234"/>
    </location>
</feature>
<dbReference type="Pfam" id="PF03374">
    <property type="entry name" value="ANT"/>
    <property type="match status" value="1"/>
</dbReference>